<keyword evidence="1 5" id="KW-0808">Transferase</keyword>
<evidence type="ECO:0000256" key="1">
    <source>
        <dbReference type="ARBA" id="ARBA00022679"/>
    </source>
</evidence>
<dbReference type="EMBL" id="VDMO01000017">
    <property type="protein sequence ID" value="TNM69561.1"/>
    <property type="molecule type" value="Genomic_DNA"/>
</dbReference>
<feature type="compositionally biased region" description="Basic residues" evidence="3">
    <location>
        <begin position="1"/>
        <end position="11"/>
    </location>
</feature>
<proteinExistence type="predicted"/>
<protein>
    <submittedName>
        <fullName evidence="5">GNAT family N-acetyltransferase</fullName>
    </submittedName>
</protein>
<feature type="compositionally biased region" description="Low complexity" evidence="3">
    <location>
        <begin position="62"/>
        <end position="71"/>
    </location>
</feature>
<evidence type="ECO:0000313" key="5">
    <source>
        <dbReference type="EMBL" id="TNM69561.1"/>
    </source>
</evidence>
<dbReference type="GO" id="GO:0016747">
    <property type="term" value="F:acyltransferase activity, transferring groups other than amino-acyl groups"/>
    <property type="evidence" value="ECO:0007669"/>
    <property type="project" value="InterPro"/>
</dbReference>
<organism evidence="5 6">
    <name type="scientific">Deinococcus radiopugnans ATCC 19172</name>
    <dbReference type="NCBI Taxonomy" id="585398"/>
    <lineage>
        <taxon>Bacteria</taxon>
        <taxon>Thermotogati</taxon>
        <taxon>Deinococcota</taxon>
        <taxon>Deinococci</taxon>
        <taxon>Deinococcales</taxon>
        <taxon>Deinococcaceae</taxon>
        <taxon>Deinococcus</taxon>
    </lineage>
</organism>
<feature type="region of interest" description="Disordered" evidence="3">
    <location>
        <begin position="1"/>
        <end position="85"/>
    </location>
</feature>
<dbReference type="AlphaFoldDB" id="A0A5C4Y3N2"/>
<gene>
    <name evidence="5" type="ORF">FHR04_14905</name>
</gene>
<evidence type="ECO:0000313" key="6">
    <source>
        <dbReference type="Proteomes" id="UP000313988"/>
    </source>
</evidence>
<sequence>MAARCAGRRLVLRPADRDRGTGGGRSRRVLAGVAAQPQHHHPAAGLHPECLRGPGGAGAGAGPLSDGDSAGRVPHTWGGAGQPARLRRGAPHLRAAGFLAHQRDAPDAGTVVIRPATRADLPAFHTVMMAAGMDARSSWNRTSLEGLEASLFAPAAGGFVAVNGGEVIGCVGFRPDGADTLTLNRLAVLPQHRGQGIGAALVRAVERRAAERGFGRVLLAVSQFNLEVVSFYGRLGYAQANEGYAFASPGSPVPVVLVKMVRGSREAGRRTGELRKSQVSEAVKAPLFPRPAHRTPRAQKKEHHDP</sequence>
<dbReference type="InterPro" id="IPR016181">
    <property type="entry name" value="Acyl_CoA_acyltransferase"/>
</dbReference>
<dbReference type="Gene3D" id="3.40.630.30">
    <property type="match status" value="1"/>
</dbReference>
<feature type="domain" description="N-acetyltransferase" evidence="4">
    <location>
        <begin position="111"/>
        <end position="262"/>
    </location>
</feature>
<dbReference type="Pfam" id="PF00583">
    <property type="entry name" value="Acetyltransf_1"/>
    <property type="match status" value="1"/>
</dbReference>
<comment type="caution">
    <text evidence="5">The sequence shown here is derived from an EMBL/GenBank/DDBJ whole genome shotgun (WGS) entry which is preliminary data.</text>
</comment>
<dbReference type="SUPFAM" id="SSF55729">
    <property type="entry name" value="Acyl-CoA N-acyltransferases (Nat)"/>
    <property type="match status" value="1"/>
</dbReference>
<accession>A0A5C4Y3N2</accession>
<dbReference type="InterPro" id="IPR000182">
    <property type="entry name" value="GNAT_dom"/>
</dbReference>
<dbReference type="PROSITE" id="PS51186">
    <property type="entry name" value="GNAT"/>
    <property type="match status" value="1"/>
</dbReference>
<dbReference type="Proteomes" id="UP000313988">
    <property type="component" value="Unassembled WGS sequence"/>
</dbReference>
<dbReference type="PANTHER" id="PTHR43877:SF2">
    <property type="entry name" value="AMINOALKYLPHOSPHONATE N-ACETYLTRANSFERASE-RELATED"/>
    <property type="match status" value="1"/>
</dbReference>
<dbReference type="InterPro" id="IPR050832">
    <property type="entry name" value="Bact_Acetyltransf"/>
</dbReference>
<feature type="compositionally biased region" description="Basic and acidic residues" evidence="3">
    <location>
        <begin position="267"/>
        <end position="278"/>
    </location>
</feature>
<feature type="region of interest" description="Disordered" evidence="3">
    <location>
        <begin position="267"/>
        <end position="306"/>
    </location>
</feature>
<name>A0A5C4Y3N2_9DEIO</name>
<dbReference type="CDD" id="cd04301">
    <property type="entry name" value="NAT_SF"/>
    <property type="match status" value="1"/>
</dbReference>
<evidence type="ECO:0000256" key="2">
    <source>
        <dbReference type="ARBA" id="ARBA00023315"/>
    </source>
</evidence>
<reference evidence="5 6" key="1">
    <citation type="submission" date="2019-06" db="EMBL/GenBank/DDBJ databases">
        <title>Genome sequence of Deinococcus radiopugnans ATCC 19172.</title>
        <authorList>
            <person name="Maclea K.S."/>
            <person name="Maynard C.R."/>
        </authorList>
    </citation>
    <scope>NUCLEOTIDE SEQUENCE [LARGE SCALE GENOMIC DNA]</scope>
    <source>
        <strain evidence="5 6">ATCC 19172</strain>
    </source>
</reference>
<evidence type="ECO:0000256" key="3">
    <source>
        <dbReference type="SAM" id="MobiDB-lite"/>
    </source>
</evidence>
<feature type="compositionally biased region" description="Basic residues" evidence="3">
    <location>
        <begin position="291"/>
        <end position="306"/>
    </location>
</feature>
<evidence type="ECO:0000259" key="4">
    <source>
        <dbReference type="PROSITE" id="PS51186"/>
    </source>
</evidence>
<dbReference type="OrthoDB" id="9796171at2"/>
<dbReference type="PANTHER" id="PTHR43877">
    <property type="entry name" value="AMINOALKYLPHOSPHONATE N-ACETYLTRANSFERASE-RELATED-RELATED"/>
    <property type="match status" value="1"/>
</dbReference>
<keyword evidence="2" id="KW-0012">Acyltransferase</keyword>